<dbReference type="Gene3D" id="3.10.430.100">
    <property type="entry name" value="Ribosomal protein L9, C-terminal domain"/>
    <property type="match status" value="1"/>
</dbReference>
<dbReference type="GO" id="GO:0006412">
    <property type="term" value="P:translation"/>
    <property type="evidence" value="ECO:0007669"/>
    <property type="project" value="UniProtKB-UniRule"/>
</dbReference>
<dbReference type="InterPro" id="IPR020069">
    <property type="entry name" value="Ribosomal_bL9_C"/>
</dbReference>
<dbReference type="PANTHER" id="PTHR21368">
    <property type="entry name" value="50S RIBOSOMAL PROTEIN L9"/>
    <property type="match status" value="1"/>
</dbReference>
<evidence type="ECO:0000256" key="6">
    <source>
        <dbReference type="ARBA" id="ARBA00035292"/>
    </source>
</evidence>
<accession>A0A1C6K8X9</accession>
<dbReference type="NCBIfam" id="TIGR00158">
    <property type="entry name" value="L9"/>
    <property type="match status" value="1"/>
</dbReference>
<protein>
    <recommendedName>
        <fullName evidence="6 7">Large ribosomal subunit protein bL9</fullName>
    </recommendedName>
</protein>
<dbReference type="SUPFAM" id="SSF55658">
    <property type="entry name" value="L9 N-domain-like"/>
    <property type="match status" value="1"/>
</dbReference>
<proteinExistence type="inferred from homology"/>
<dbReference type="InterPro" id="IPR020070">
    <property type="entry name" value="Ribosomal_bL9_N"/>
</dbReference>
<evidence type="ECO:0000313" key="10">
    <source>
        <dbReference type="EMBL" id="SCJ90607.1"/>
    </source>
</evidence>
<name>A0A1C6K8X9_9FIRM</name>
<evidence type="ECO:0000256" key="2">
    <source>
        <dbReference type="ARBA" id="ARBA00022730"/>
    </source>
</evidence>
<dbReference type="AlphaFoldDB" id="A0A1C6K8X9"/>
<reference evidence="10" key="1">
    <citation type="submission" date="2015-09" db="EMBL/GenBank/DDBJ databases">
        <authorList>
            <consortium name="Pathogen Informatics"/>
        </authorList>
    </citation>
    <scope>NUCLEOTIDE SEQUENCE</scope>
    <source>
        <strain evidence="10">2789STDY5834896</strain>
    </source>
</reference>
<evidence type="ECO:0000256" key="3">
    <source>
        <dbReference type="ARBA" id="ARBA00022884"/>
    </source>
</evidence>
<dbReference type="EMBL" id="FMHG01000004">
    <property type="protein sequence ID" value="SCJ90607.1"/>
    <property type="molecule type" value="Genomic_DNA"/>
</dbReference>
<dbReference type="InterPro" id="IPR009027">
    <property type="entry name" value="Ribosomal_bL9/RNase_H1_N"/>
</dbReference>
<evidence type="ECO:0000256" key="7">
    <source>
        <dbReference type="HAMAP-Rule" id="MF_00503"/>
    </source>
</evidence>
<dbReference type="GO" id="GO:0005840">
    <property type="term" value="C:ribosome"/>
    <property type="evidence" value="ECO:0007669"/>
    <property type="project" value="UniProtKB-KW"/>
</dbReference>
<organism evidence="10">
    <name type="scientific">uncultured Anaerotruncus sp</name>
    <dbReference type="NCBI Taxonomy" id="905011"/>
    <lineage>
        <taxon>Bacteria</taxon>
        <taxon>Bacillati</taxon>
        <taxon>Bacillota</taxon>
        <taxon>Clostridia</taxon>
        <taxon>Eubacteriales</taxon>
        <taxon>Oscillospiraceae</taxon>
        <taxon>Anaerotruncus</taxon>
        <taxon>environmental samples</taxon>
    </lineage>
</organism>
<keyword evidence="4 7" id="KW-0689">Ribosomal protein</keyword>
<dbReference type="SUPFAM" id="SSF55653">
    <property type="entry name" value="Ribosomal protein L9 C-domain"/>
    <property type="match status" value="1"/>
</dbReference>
<keyword evidence="5 7" id="KW-0687">Ribonucleoprotein</keyword>
<dbReference type="Pfam" id="PF03948">
    <property type="entry name" value="Ribosomal_L9_C"/>
    <property type="match status" value="1"/>
</dbReference>
<dbReference type="InterPro" id="IPR000244">
    <property type="entry name" value="Ribosomal_bL9"/>
</dbReference>
<dbReference type="GO" id="GO:0019843">
    <property type="term" value="F:rRNA binding"/>
    <property type="evidence" value="ECO:0007669"/>
    <property type="project" value="UniProtKB-UniRule"/>
</dbReference>
<gene>
    <name evidence="7 10" type="primary">rplI</name>
    <name evidence="10" type="ORF">SAMEA3545359_02742</name>
</gene>
<keyword evidence="3 7" id="KW-0694">RNA-binding</keyword>
<dbReference type="InterPro" id="IPR036791">
    <property type="entry name" value="Ribosomal_bL9_C_sf"/>
</dbReference>
<evidence type="ECO:0000256" key="4">
    <source>
        <dbReference type="ARBA" id="ARBA00022980"/>
    </source>
</evidence>
<sequence>MQVILKADVKGTGKAGELVKVSDGYARNFLFPKKLAIEADAAALNDLKNKQAAQEHHVQEEIAENRAMAQKIDGKTVVVKAKAGKEGKLFGSVTGKEIAAEINAQFGVSVDKRKIKLDTAIKAFGSYSAVVRFTHSVEAKMSVQVTEL</sequence>
<feature type="domain" description="Ribosomal protein L9" evidence="8">
    <location>
        <begin position="1"/>
        <end position="46"/>
    </location>
</feature>
<feature type="domain" description="Large ribosomal subunit protein bL9 C-terminal" evidence="9">
    <location>
        <begin position="64"/>
        <end position="146"/>
    </location>
</feature>
<dbReference type="InterPro" id="IPR036935">
    <property type="entry name" value="Ribosomal_bL9_N_sf"/>
</dbReference>
<comment type="function">
    <text evidence="7">Binds to the 23S rRNA.</text>
</comment>
<comment type="similarity">
    <text evidence="1 7">Belongs to the bacterial ribosomal protein bL9 family.</text>
</comment>
<evidence type="ECO:0000256" key="1">
    <source>
        <dbReference type="ARBA" id="ARBA00010605"/>
    </source>
</evidence>
<dbReference type="Pfam" id="PF01281">
    <property type="entry name" value="Ribosomal_L9_N"/>
    <property type="match status" value="1"/>
</dbReference>
<evidence type="ECO:0000259" key="8">
    <source>
        <dbReference type="Pfam" id="PF01281"/>
    </source>
</evidence>
<dbReference type="HAMAP" id="MF_00503">
    <property type="entry name" value="Ribosomal_bL9"/>
    <property type="match status" value="1"/>
</dbReference>
<keyword evidence="2 7" id="KW-0699">rRNA-binding</keyword>
<evidence type="ECO:0000256" key="5">
    <source>
        <dbReference type="ARBA" id="ARBA00023274"/>
    </source>
</evidence>
<dbReference type="Gene3D" id="3.40.5.10">
    <property type="entry name" value="Ribosomal protein L9, N-terminal domain"/>
    <property type="match status" value="1"/>
</dbReference>
<evidence type="ECO:0000259" key="9">
    <source>
        <dbReference type="Pfam" id="PF03948"/>
    </source>
</evidence>
<dbReference type="GO" id="GO:0003735">
    <property type="term" value="F:structural constituent of ribosome"/>
    <property type="evidence" value="ECO:0007669"/>
    <property type="project" value="InterPro"/>
</dbReference>
<dbReference type="GO" id="GO:1990904">
    <property type="term" value="C:ribonucleoprotein complex"/>
    <property type="evidence" value="ECO:0007669"/>
    <property type="project" value="UniProtKB-KW"/>
</dbReference>
<dbReference type="InterPro" id="IPR020594">
    <property type="entry name" value="Ribosomal_bL9_bac/chp"/>
</dbReference>